<dbReference type="Proteomes" id="UP000028643">
    <property type="component" value="Unassembled WGS sequence"/>
</dbReference>
<organism evidence="2 3">
    <name type="scientific">Pseudomonas syringae</name>
    <dbReference type="NCBI Taxonomy" id="317"/>
    <lineage>
        <taxon>Bacteria</taxon>
        <taxon>Pseudomonadati</taxon>
        <taxon>Pseudomonadota</taxon>
        <taxon>Gammaproteobacteria</taxon>
        <taxon>Pseudomonadales</taxon>
        <taxon>Pseudomonadaceae</taxon>
        <taxon>Pseudomonas</taxon>
    </lineage>
</organism>
<gene>
    <name evidence="2" type="ORF">IV02_04725</name>
</gene>
<proteinExistence type="predicted"/>
<comment type="caution">
    <text evidence="2">The sequence shown here is derived from an EMBL/GenBank/DDBJ whole genome shotgun (WGS) entry which is preliminary data.</text>
</comment>
<feature type="region of interest" description="Disordered" evidence="1">
    <location>
        <begin position="118"/>
        <end position="154"/>
    </location>
</feature>
<sequence>MNLIHLLRTFGSFGIRISRVGGNPEFWCRSSSLESVGSSIRIPLDDVGYLDIKASGRGFHFALTMGDVQDADYGRYEFGPTDKRYFAYKFGRTLVEFLKAPDANPDVVVIPPAPMLPEPIPSRSRYPTEHDKPDWRESLGSGNGFTRSAHTHKN</sequence>
<protein>
    <submittedName>
        <fullName evidence="2">Uncharacterized protein</fullName>
    </submittedName>
</protein>
<evidence type="ECO:0000313" key="2">
    <source>
        <dbReference type="EMBL" id="KFE54054.1"/>
    </source>
</evidence>
<evidence type="ECO:0000313" key="3">
    <source>
        <dbReference type="Proteomes" id="UP000028643"/>
    </source>
</evidence>
<name>A0A085VF41_PSESX</name>
<dbReference type="PATRIC" id="fig|317.174.peg.963"/>
<reference evidence="2 3" key="1">
    <citation type="submission" date="2014-07" db="EMBL/GenBank/DDBJ databases">
        <title>Draft Genome Sequences of Environmental Pseudomonas syringae strains.</title>
        <authorList>
            <person name="Baltrus D.A."/>
            <person name="Berge O."/>
            <person name="Morris C."/>
        </authorList>
    </citation>
    <scope>NUCLEOTIDE SEQUENCE [LARGE SCALE GENOMIC DNA]</scope>
    <source>
        <strain evidence="2 3">CEB003</strain>
    </source>
</reference>
<evidence type="ECO:0000256" key="1">
    <source>
        <dbReference type="SAM" id="MobiDB-lite"/>
    </source>
</evidence>
<accession>A0A085VF41</accession>
<dbReference type="EMBL" id="JPQT01000063">
    <property type="protein sequence ID" value="KFE54054.1"/>
    <property type="molecule type" value="Genomic_DNA"/>
</dbReference>
<dbReference type="AlphaFoldDB" id="A0A085VF41"/>
<feature type="compositionally biased region" description="Basic and acidic residues" evidence="1">
    <location>
        <begin position="126"/>
        <end position="137"/>
    </location>
</feature>